<dbReference type="InterPro" id="IPR000157">
    <property type="entry name" value="TIR_dom"/>
</dbReference>
<dbReference type="InterPro" id="IPR035897">
    <property type="entry name" value="Toll_tir_struct_dom_sf"/>
</dbReference>
<dbReference type="PROSITE" id="PS50104">
    <property type="entry name" value="TIR"/>
    <property type="match status" value="1"/>
</dbReference>
<dbReference type="EMBL" id="CP050063">
    <property type="protein sequence ID" value="QIP14717.1"/>
    <property type="molecule type" value="Genomic_DNA"/>
</dbReference>
<protein>
    <submittedName>
        <fullName evidence="2">Toll/interleukin-1 receptor domain-containing protein</fullName>
    </submittedName>
</protein>
<keyword evidence="2" id="KW-0675">Receptor</keyword>
<dbReference type="KEGG" id="spib:G8759_19910"/>
<evidence type="ECO:0000313" key="3">
    <source>
        <dbReference type="Proteomes" id="UP000501802"/>
    </source>
</evidence>
<dbReference type="Proteomes" id="UP000501802">
    <property type="component" value="Chromosome"/>
</dbReference>
<dbReference type="Gene3D" id="3.40.50.10140">
    <property type="entry name" value="Toll/interleukin-1 receptor homology (TIR) domain"/>
    <property type="match status" value="1"/>
</dbReference>
<gene>
    <name evidence="2" type="ORF">G8759_19910</name>
</gene>
<dbReference type="GO" id="GO:0007165">
    <property type="term" value="P:signal transduction"/>
    <property type="evidence" value="ECO:0007669"/>
    <property type="project" value="InterPro"/>
</dbReference>
<dbReference type="AlphaFoldDB" id="A0A6G9AQG6"/>
<proteinExistence type="predicted"/>
<name>A0A6G9AQG6_9BACT</name>
<dbReference type="SUPFAM" id="SSF52200">
    <property type="entry name" value="Toll/Interleukin receptor TIR domain"/>
    <property type="match status" value="1"/>
</dbReference>
<keyword evidence="3" id="KW-1185">Reference proteome</keyword>
<feature type="domain" description="TIR" evidence="1">
    <location>
        <begin position="2"/>
        <end position="140"/>
    </location>
</feature>
<evidence type="ECO:0000259" key="1">
    <source>
        <dbReference type="PROSITE" id="PS50104"/>
    </source>
</evidence>
<reference evidence="2 3" key="1">
    <citation type="submission" date="2020-03" db="EMBL/GenBank/DDBJ databases">
        <authorList>
            <person name="Kim M.K."/>
        </authorList>
    </citation>
    <scope>NUCLEOTIDE SEQUENCE [LARGE SCALE GENOMIC DNA]</scope>
    <source>
        <strain evidence="2 3">BT328</strain>
    </source>
</reference>
<organism evidence="2 3">
    <name type="scientific">Spirosoma aureum</name>
    <dbReference type="NCBI Taxonomy" id="2692134"/>
    <lineage>
        <taxon>Bacteria</taxon>
        <taxon>Pseudomonadati</taxon>
        <taxon>Bacteroidota</taxon>
        <taxon>Cytophagia</taxon>
        <taxon>Cytophagales</taxon>
        <taxon>Cytophagaceae</taxon>
        <taxon>Spirosoma</taxon>
    </lineage>
</organism>
<sequence length="160" mass="18763">MDKPRIFISYAHKNEDLKNEFRSMIRPLEREGHWQVWDDRWLLPGDNWNEEIMRHLAEANVIVLMLTAAFFDSDYIYDVEMTNAIQRHIDGDALMIGVVVDDCLWEKTPLRSIQILPKDALPVSRSLNRNEIWKTIANTIQHTFAVRSGDQKRKGGWNSI</sequence>
<accession>A0A6G9AQG6</accession>
<evidence type="ECO:0000313" key="2">
    <source>
        <dbReference type="EMBL" id="QIP14717.1"/>
    </source>
</evidence>
<dbReference type="RefSeq" id="WP_167211333.1">
    <property type="nucleotide sequence ID" value="NZ_CP050063.1"/>
</dbReference>
<dbReference type="Pfam" id="PF13676">
    <property type="entry name" value="TIR_2"/>
    <property type="match status" value="1"/>
</dbReference>
<dbReference type="SMART" id="SM00255">
    <property type="entry name" value="TIR"/>
    <property type="match status" value="1"/>
</dbReference>